<feature type="domain" description="Formyl transferase C-terminal" evidence="6">
    <location>
        <begin position="266"/>
        <end position="357"/>
    </location>
</feature>
<dbReference type="InterPro" id="IPR002376">
    <property type="entry name" value="Formyl_transf_N"/>
</dbReference>
<dbReference type="Pfam" id="PF00551">
    <property type="entry name" value="Formyl_trans_N"/>
    <property type="match status" value="1"/>
</dbReference>
<dbReference type="InterPro" id="IPR044135">
    <property type="entry name" value="Met-tRNA-FMT_C"/>
</dbReference>
<dbReference type="PANTHER" id="PTHR11138">
    <property type="entry name" value="METHIONYL-TRNA FORMYLTRANSFERASE"/>
    <property type="match status" value="1"/>
</dbReference>
<keyword evidence="3" id="KW-0648">Protein biosynthesis</keyword>
<dbReference type="GO" id="GO:0005829">
    <property type="term" value="C:cytosol"/>
    <property type="evidence" value="ECO:0007669"/>
    <property type="project" value="TreeGrafter"/>
</dbReference>
<feature type="region of interest" description="Disordered" evidence="4">
    <location>
        <begin position="247"/>
        <end position="273"/>
    </location>
</feature>
<evidence type="ECO:0000313" key="8">
    <source>
        <dbReference type="Proteomes" id="UP000033965"/>
    </source>
</evidence>
<name>A0A0G1VN57_9BACT</name>
<evidence type="ECO:0000259" key="5">
    <source>
        <dbReference type="Pfam" id="PF00551"/>
    </source>
</evidence>
<proteinExistence type="inferred from homology"/>
<feature type="region of interest" description="Disordered" evidence="4">
    <location>
        <begin position="172"/>
        <end position="224"/>
    </location>
</feature>
<dbReference type="SUPFAM" id="SSF53328">
    <property type="entry name" value="Formyltransferase"/>
    <property type="match status" value="1"/>
</dbReference>
<dbReference type="Gene3D" id="3.40.50.12230">
    <property type="match status" value="1"/>
</dbReference>
<feature type="non-terminal residue" evidence="7">
    <location>
        <position position="1"/>
    </location>
</feature>
<dbReference type="EMBL" id="LCPZ01000021">
    <property type="protein sequence ID" value="KKW07908.1"/>
    <property type="molecule type" value="Genomic_DNA"/>
</dbReference>
<evidence type="ECO:0000256" key="4">
    <source>
        <dbReference type="SAM" id="MobiDB-lite"/>
    </source>
</evidence>
<evidence type="ECO:0000256" key="2">
    <source>
        <dbReference type="ARBA" id="ARBA00022679"/>
    </source>
</evidence>
<accession>A0A0G1VN57</accession>
<comment type="caution">
    <text evidence="7">The sequence shown here is derived from an EMBL/GenBank/DDBJ whole genome shotgun (WGS) entry which is preliminary data.</text>
</comment>
<comment type="similarity">
    <text evidence="1">Belongs to the Fmt family.</text>
</comment>
<dbReference type="AlphaFoldDB" id="A0A0G1VN57"/>
<evidence type="ECO:0000256" key="1">
    <source>
        <dbReference type="ARBA" id="ARBA00010699"/>
    </source>
</evidence>
<feature type="domain" description="Formyl transferase N-terminal" evidence="5">
    <location>
        <begin position="97"/>
        <end position="180"/>
    </location>
</feature>
<evidence type="ECO:0000256" key="3">
    <source>
        <dbReference type="ARBA" id="ARBA00022917"/>
    </source>
</evidence>
<dbReference type="PROSITE" id="PS00373">
    <property type="entry name" value="GART"/>
    <property type="match status" value="1"/>
</dbReference>
<dbReference type="PANTHER" id="PTHR11138:SF5">
    <property type="entry name" value="METHIONYL-TRNA FORMYLTRANSFERASE, MITOCHONDRIAL"/>
    <property type="match status" value="1"/>
</dbReference>
<dbReference type="InterPro" id="IPR001555">
    <property type="entry name" value="GART_AS"/>
</dbReference>
<dbReference type="Proteomes" id="UP000033965">
    <property type="component" value="Unassembled WGS sequence"/>
</dbReference>
<reference evidence="7 8" key="1">
    <citation type="journal article" date="2015" name="Nature">
        <title>rRNA introns, odd ribosomes, and small enigmatic genomes across a large radiation of phyla.</title>
        <authorList>
            <person name="Brown C.T."/>
            <person name="Hug L.A."/>
            <person name="Thomas B.C."/>
            <person name="Sharon I."/>
            <person name="Castelle C.J."/>
            <person name="Singh A."/>
            <person name="Wilkins M.J."/>
            <person name="Williams K.H."/>
            <person name="Banfield J.F."/>
        </authorList>
    </citation>
    <scope>NUCLEOTIDE SEQUENCE [LARGE SCALE GENOMIC DNA]</scope>
</reference>
<feature type="compositionally biased region" description="Polar residues" evidence="4">
    <location>
        <begin position="180"/>
        <end position="197"/>
    </location>
</feature>
<dbReference type="CDD" id="cd08704">
    <property type="entry name" value="Met_tRNA_FMT_C"/>
    <property type="match status" value="1"/>
</dbReference>
<dbReference type="Pfam" id="PF02911">
    <property type="entry name" value="Formyl_trans_C"/>
    <property type="match status" value="1"/>
</dbReference>
<organism evidence="7 8">
    <name type="scientific">Candidatus Kaiserbacteria bacterium GW2011_GWA2_49_19</name>
    <dbReference type="NCBI Taxonomy" id="1618669"/>
    <lineage>
        <taxon>Bacteria</taxon>
        <taxon>Candidatus Kaiseribacteriota</taxon>
    </lineage>
</organism>
<dbReference type="InterPro" id="IPR036477">
    <property type="entry name" value="Formyl_transf_N_sf"/>
</dbReference>
<gene>
    <name evidence="7" type="ORF">UY44_C0021G0009</name>
</gene>
<dbReference type="PATRIC" id="fig|1618669.3.peg.596"/>
<keyword evidence="2 7" id="KW-0808">Transferase</keyword>
<evidence type="ECO:0000313" key="7">
    <source>
        <dbReference type="EMBL" id="KKW07908.1"/>
    </source>
</evidence>
<evidence type="ECO:0000259" key="6">
    <source>
        <dbReference type="Pfam" id="PF02911"/>
    </source>
</evidence>
<dbReference type="GO" id="GO:0004479">
    <property type="term" value="F:methionyl-tRNA formyltransferase activity"/>
    <property type="evidence" value="ECO:0007669"/>
    <property type="project" value="TreeGrafter"/>
</dbReference>
<dbReference type="InterPro" id="IPR005793">
    <property type="entry name" value="Formyl_trans_C"/>
</dbReference>
<sequence>IFFGSDPWFSPPVLEALLAAGHEVPVVVTKGDALAKNKKQKTKNKFFSWQAKTSEDISLERLAGLLRSDLPRSDLGRSDLPRNGIATAAASRPPRNDAFPPDAIVLASFGPPFLAAEVLKWPKYGCLNVHASLLPRWRGAAPVFAALAAGDKETGVSIMRMTEGVDRGPVLGQRKIKISQPPQKESSFASWSTSTPAKSDPSGFGRASDFSIQEKSGSSEDTRETLTKRLGKLGGELIVETLKKLEKGQITETPQPEKSPTPYTRKLTKESGRIDWSQSPTAVERFIRAATPWPGAWTEYKDEGRRTKDEGRKLKILKTHIEKTKNKKQKTKNILIIDEMQLPGKNPVSWKQFLAGHPGAELG</sequence>
<dbReference type="SUPFAM" id="SSF50486">
    <property type="entry name" value="FMT C-terminal domain-like"/>
    <property type="match status" value="1"/>
</dbReference>
<protein>
    <submittedName>
        <fullName evidence="7">Methionyl-tRNA formyltransferase</fullName>
    </submittedName>
</protein>
<feature type="compositionally biased region" description="Polar residues" evidence="4">
    <location>
        <begin position="250"/>
        <end position="262"/>
    </location>
</feature>
<dbReference type="InterPro" id="IPR011034">
    <property type="entry name" value="Formyl_transferase-like_C_sf"/>
</dbReference>